<dbReference type="EMBL" id="VSSQ01036596">
    <property type="protein sequence ID" value="MPM89105.1"/>
    <property type="molecule type" value="Genomic_DNA"/>
</dbReference>
<feature type="transmembrane region" description="Helical" evidence="1">
    <location>
        <begin position="25"/>
        <end position="44"/>
    </location>
</feature>
<sequence>MRLVLLIGTELRYLELRWAVLGRQVLPYAVATLAALVGCAGSWFGWTMSWWMAIPAALLGLMVFVVLLRVLRVGLTQQDARAIQGSLPQPVRGATGWGLRLLSVIDGEDSPSEVPVE</sequence>
<feature type="transmembrane region" description="Helical" evidence="1">
    <location>
        <begin position="50"/>
        <end position="71"/>
    </location>
</feature>
<evidence type="ECO:0000256" key="1">
    <source>
        <dbReference type="SAM" id="Phobius"/>
    </source>
</evidence>
<protein>
    <submittedName>
        <fullName evidence="2">Uncharacterized protein</fullName>
    </submittedName>
</protein>
<keyword evidence="1" id="KW-0812">Transmembrane</keyword>
<keyword evidence="1" id="KW-1133">Transmembrane helix</keyword>
<proteinExistence type="predicted"/>
<accession>A0A645DIP1</accession>
<keyword evidence="1" id="KW-0472">Membrane</keyword>
<dbReference type="AlphaFoldDB" id="A0A645DIP1"/>
<comment type="caution">
    <text evidence="2">The sequence shown here is derived from an EMBL/GenBank/DDBJ whole genome shotgun (WGS) entry which is preliminary data.</text>
</comment>
<reference evidence="2" key="1">
    <citation type="submission" date="2019-08" db="EMBL/GenBank/DDBJ databases">
        <authorList>
            <person name="Kucharzyk K."/>
            <person name="Murdoch R.W."/>
            <person name="Higgins S."/>
            <person name="Loffler F."/>
        </authorList>
    </citation>
    <scope>NUCLEOTIDE SEQUENCE</scope>
</reference>
<evidence type="ECO:0000313" key="2">
    <source>
        <dbReference type="EMBL" id="MPM89105.1"/>
    </source>
</evidence>
<name>A0A645DIP1_9ZZZZ</name>
<organism evidence="2">
    <name type="scientific">bioreactor metagenome</name>
    <dbReference type="NCBI Taxonomy" id="1076179"/>
    <lineage>
        <taxon>unclassified sequences</taxon>
        <taxon>metagenomes</taxon>
        <taxon>ecological metagenomes</taxon>
    </lineage>
</organism>
<gene>
    <name evidence="2" type="ORF">SDC9_136213</name>
</gene>